<protein>
    <submittedName>
        <fullName evidence="2">WG repeat-containing protein</fullName>
    </submittedName>
</protein>
<keyword evidence="4" id="KW-1185">Reference proteome</keyword>
<dbReference type="KEGG" id="mcaa:R3L15_04245"/>
<gene>
    <name evidence="3" type="ORF">R3L15_04245</name>
    <name evidence="2" type="ORF">R3L16_03155</name>
</gene>
<dbReference type="RefSeq" id="WP_338733429.1">
    <property type="nucleotide sequence ID" value="NZ_CP136924.1"/>
</dbReference>
<accession>A0AAU6P1W4</accession>
<reference evidence="2 4" key="1">
    <citation type="submission" date="2023-10" db="EMBL/GenBank/DDBJ databases">
        <title>Culture-based analysis of two novel bacteria associated with mangrove crab gills.</title>
        <authorList>
            <person name="Yang X."/>
            <person name="Garuglieri E."/>
            <person name="Van Goethem M.W."/>
            <person name="Fusi M."/>
            <person name="Marasco R."/>
            <person name="Daffonchio D.G."/>
        </authorList>
    </citation>
    <scope>NUCLEOTIDE SEQUENCE [LARGE SCALE GENOMIC DNA]</scope>
    <source>
        <strain evidence="3">UG2-1</strain>
        <strain evidence="2">UG2-2</strain>
        <strain evidence="4">UG2_2</strain>
    </source>
</reference>
<evidence type="ECO:0000313" key="2">
    <source>
        <dbReference type="EMBL" id="WXA03491.1"/>
    </source>
</evidence>
<evidence type="ECO:0000313" key="4">
    <source>
        <dbReference type="Proteomes" id="UP001368318"/>
    </source>
</evidence>
<dbReference type="Pfam" id="PF14903">
    <property type="entry name" value="WG_beta_rep"/>
    <property type="match status" value="2"/>
</dbReference>
<feature type="signal peptide" evidence="1">
    <location>
        <begin position="1"/>
        <end position="22"/>
    </location>
</feature>
<keyword evidence="1" id="KW-0732">Signal</keyword>
<dbReference type="EMBL" id="CP136925">
    <property type="protein sequence ID" value="WXA14087.1"/>
    <property type="molecule type" value="Genomic_DNA"/>
</dbReference>
<sequence length="204" mass="23232">MKNTVILLLIIMLSTASTFSQSIEDIDYISPAHENMIAIKKNNQWAFINTEGDLVINFRTDLVSTNTEDGNYPMFNSKRCLIKTTKNGITYFGYIDKLGNTIIEPQFLNATTFKDGKAIVLKLQKEIVGRNDILEKNVVYHKYFEVVITPDGKNILYINPDGTNVSVDKDFLRTPPEINSKRISNTLYAIKGKNNKWTLTQIEN</sequence>
<dbReference type="AlphaFoldDB" id="A0AAU6P1W4"/>
<dbReference type="EMBL" id="CP136924">
    <property type="protein sequence ID" value="WXA03491.1"/>
    <property type="molecule type" value="Genomic_DNA"/>
</dbReference>
<dbReference type="Proteomes" id="UP001368318">
    <property type="component" value="Chromosome"/>
</dbReference>
<feature type="chain" id="PRO_5044712888" evidence="1">
    <location>
        <begin position="23"/>
        <end position="204"/>
    </location>
</feature>
<proteinExistence type="predicted"/>
<name>A0AAU6P1W4_9FLAO</name>
<evidence type="ECO:0000256" key="1">
    <source>
        <dbReference type="SAM" id="SignalP"/>
    </source>
</evidence>
<organism evidence="2 4">
    <name type="scientific">Mangrovimonas cancribranchiae</name>
    <dbReference type="NCBI Taxonomy" id="3080055"/>
    <lineage>
        <taxon>Bacteria</taxon>
        <taxon>Pseudomonadati</taxon>
        <taxon>Bacteroidota</taxon>
        <taxon>Flavobacteriia</taxon>
        <taxon>Flavobacteriales</taxon>
        <taxon>Flavobacteriaceae</taxon>
        <taxon>Mangrovimonas</taxon>
    </lineage>
</organism>
<dbReference type="InterPro" id="IPR032774">
    <property type="entry name" value="WG_beta_rep"/>
</dbReference>
<evidence type="ECO:0000313" key="3">
    <source>
        <dbReference type="EMBL" id="WXA14087.1"/>
    </source>
</evidence>